<evidence type="ECO:0000259" key="6">
    <source>
        <dbReference type="PROSITE" id="PS51192"/>
    </source>
</evidence>
<evidence type="ECO:0000259" key="7">
    <source>
        <dbReference type="PROSITE" id="PS51194"/>
    </source>
</evidence>
<protein>
    <submittedName>
        <fullName evidence="8">ATP-dependent helicase HrpB</fullName>
    </submittedName>
</protein>
<evidence type="ECO:0000313" key="8">
    <source>
        <dbReference type="EMBL" id="SDO33729.1"/>
    </source>
</evidence>
<sequence length="833" mass="88445">MSQTRHQTVKAGTGTPWPELPVSAVLPEVARALEQAPHRAVLVAPPGAGKTTLAPLHLLASLPEGRILLAEPRRVATRAAASRMAQLLGEAPGQTVGWRMRLDTRVSASTRIEVVTEGVLTRLLLADPELSGVSAVLFDEFHERSLDADLGLALALEAAGALRPDLRILVMSATLDGARVAGLLGDAPVIRSEGRAFPVEIRHRAPEPGARVEDEVARTILDELAAGSGSILAFLPGAFEIERTAEKLRSRLPGDTTLCPLYAALPPAAQDEAIRPAPAGRRKVVLATTIAETSITIDGVTTVVDSGLKRQPRFEPATGLQRLETVRVSLASAEQRAGRAGRTAPGTAIRLWRAEQSGALQPFDRPEILSADLSGLTLDAVSWGARSPADLPFLDPPPAAALAEAAALLRDLGALDETGRLTAMGEAMRLLPLAPRLARMVAGAAVGEARNLASRLAVLLSEPGLGGPSPDLAERLRRWRAEDGARARDAAALARRIAASVPEGDLGHRESDADPARLLALAYPDRIAIPRGAPGQFILSNGRGARIDERDALARVPALVVADLGESENAQARVGTIRAAAVLDREALDAILRARAVEEDAVVFDPASRSVRGRRRRRLGRAILSEQPIALPPGEDAGLALMDGARSLGLRSLPFDNETERFLRRMRFAASAEPDWPALDDDALLAGLGSWLLPYVPGVTALGAITPGQLRTALQSLVPPGTRLDALAPSHFTAPTGHAHPIRYEKDGPVLAIRVQELFGLTVHPAIAGGRLPLTLELLSPASRPIQITKDLPAFWAGSWRDVRADLRGRYPRHPWPEDPAAALPTARAKPRG</sequence>
<dbReference type="AlphaFoldDB" id="A0A1H0IQH1"/>
<feature type="domain" description="Helicase ATP-binding" evidence="6">
    <location>
        <begin position="31"/>
        <end position="193"/>
    </location>
</feature>
<dbReference type="InterPro" id="IPR014001">
    <property type="entry name" value="Helicase_ATP-bd"/>
</dbReference>
<dbReference type="PANTHER" id="PTHR43519:SF1">
    <property type="entry name" value="ATP-DEPENDENT RNA HELICASE HRPB"/>
    <property type="match status" value="1"/>
</dbReference>
<organism evidence="8 9">
    <name type="scientific">Aureimonas jatrophae</name>
    <dbReference type="NCBI Taxonomy" id="1166073"/>
    <lineage>
        <taxon>Bacteria</taxon>
        <taxon>Pseudomonadati</taxon>
        <taxon>Pseudomonadota</taxon>
        <taxon>Alphaproteobacteria</taxon>
        <taxon>Hyphomicrobiales</taxon>
        <taxon>Aurantimonadaceae</taxon>
        <taxon>Aureimonas</taxon>
    </lineage>
</organism>
<dbReference type="PROSITE" id="PS51192">
    <property type="entry name" value="HELICASE_ATP_BIND_1"/>
    <property type="match status" value="1"/>
</dbReference>
<dbReference type="Pfam" id="PF08482">
    <property type="entry name" value="HrpB_C"/>
    <property type="match status" value="1"/>
</dbReference>
<dbReference type="Proteomes" id="UP000198793">
    <property type="component" value="Unassembled WGS sequence"/>
</dbReference>
<dbReference type="CDD" id="cd17990">
    <property type="entry name" value="DEXHc_HrpB"/>
    <property type="match status" value="1"/>
</dbReference>
<dbReference type="Pfam" id="PF04408">
    <property type="entry name" value="WHD_HA2"/>
    <property type="match status" value="1"/>
</dbReference>
<dbReference type="InterPro" id="IPR048333">
    <property type="entry name" value="HA2_WH"/>
</dbReference>
<dbReference type="Pfam" id="PF00271">
    <property type="entry name" value="Helicase_C"/>
    <property type="match status" value="1"/>
</dbReference>
<dbReference type="STRING" id="1166073.SAMN05192530_105284"/>
<dbReference type="GO" id="GO:0004386">
    <property type="term" value="F:helicase activity"/>
    <property type="evidence" value="ECO:0007669"/>
    <property type="project" value="UniProtKB-KW"/>
</dbReference>
<keyword evidence="9" id="KW-1185">Reference proteome</keyword>
<dbReference type="InterPro" id="IPR049614">
    <property type="entry name" value="HrpB_DEXH"/>
</dbReference>
<dbReference type="SMART" id="SM00487">
    <property type="entry name" value="DEXDc"/>
    <property type="match status" value="1"/>
</dbReference>
<gene>
    <name evidence="8" type="ORF">SAMN05192530_105284</name>
</gene>
<dbReference type="InterPro" id="IPR011545">
    <property type="entry name" value="DEAD/DEAH_box_helicase_dom"/>
</dbReference>
<reference evidence="8 9" key="1">
    <citation type="submission" date="2016-10" db="EMBL/GenBank/DDBJ databases">
        <authorList>
            <person name="de Groot N.N."/>
        </authorList>
    </citation>
    <scope>NUCLEOTIDE SEQUENCE [LARGE SCALE GENOMIC DNA]</scope>
    <source>
        <strain evidence="9">L7-484,KACC 16230,DSM 25025</strain>
    </source>
</reference>
<proteinExistence type="predicted"/>
<dbReference type="GO" id="GO:0003676">
    <property type="term" value="F:nucleic acid binding"/>
    <property type="evidence" value="ECO:0007669"/>
    <property type="project" value="InterPro"/>
</dbReference>
<dbReference type="OrthoDB" id="9805617at2"/>
<dbReference type="InterPro" id="IPR027417">
    <property type="entry name" value="P-loop_NTPase"/>
</dbReference>
<evidence type="ECO:0000256" key="3">
    <source>
        <dbReference type="ARBA" id="ARBA00022806"/>
    </source>
</evidence>
<keyword evidence="2" id="KW-0378">Hydrolase</keyword>
<dbReference type="SMART" id="SM00847">
    <property type="entry name" value="HA2"/>
    <property type="match status" value="1"/>
</dbReference>
<dbReference type="CDD" id="cd18791">
    <property type="entry name" value="SF2_C_RHA"/>
    <property type="match status" value="1"/>
</dbReference>
<dbReference type="SMART" id="SM00490">
    <property type="entry name" value="HELICc"/>
    <property type="match status" value="1"/>
</dbReference>
<keyword evidence="4" id="KW-0067">ATP-binding</keyword>
<evidence type="ECO:0000256" key="5">
    <source>
        <dbReference type="SAM" id="MobiDB-lite"/>
    </source>
</evidence>
<feature type="region of interest" description="Disordered" evidence="5">
    <location>
        <begin position="811"/>
        <end position="833"/>
    </location>
</feature>
<dbReference type="Gene3D" id="3.40.50.300">
    <property type="entry name" value="P-loop containing nucleotide triphosphate hydrolases"/>
    <property type="match status" value="2"/>
</dbReference>
<evidence type="ECO:0000256" key="4">
    <source>
        <dbReference type="ARBA" id="ARBA00022840"/>
    </source>
</evidence>
<dbReference type="PROSITE" id="PS51194">
    <property type="entry name" value="HELICASE_CTER"/>
    <property type="match status" value="1"/>
</dbReference>
<dbReference type="PANTHER" id="PTHR43519">
    <property type="entry name" value="ATP-DEPENDENT RNA HELICASE HRPB"/>
    <property type="match status" value="1"/>
</dbReference>
<dbReference type="Pfam" id="PF00270">
    <property type="entry name" value="DEAD"/>
    <property type="match status" value="1"/>
</dbReference>
<dbReference type="EMBL" id="FNIT01000005">
    <property type="protein sequence ID" value="SDO33729.1"/>
    <property type="molecule type" value="Genomic_DNA"/>
</dbReference>
<dbReference type="InterPro" id="IPR013689">
    <property type="entry name" value="RNA_helicase_ATP-dep_HrpB_C"/>
</dbReference>
<accession>A0A1H0IQH1</accession>
<evidence type="ECO:0000313" key="9">
    <source>
        <dbReference type="Proteomes" id="UP000198793"/>
    </source>
</evidence>
<dbReference type="InterPro" id="IPR007502">
    <property type="entry name" value="Helicase-assoc_dom"/>
</dbReference>
<dbReference type="InterPro" id="IPR001650">
    <property type="entry name" value="Helicase_C-like"/>
</dbReference>
<dbReference type="SUPFAM" id="SSF52540">
    <property type="entry name" value="P-loop containing nucleoside triphosphate hydrolases"/>
    <property type="match status" value="2"/>
</dbReference>
<evidence type="ECO:0000256" key="2">
    <source>
        <dbReference type="ARBA" id="ARBA00022801"/>
    </source>
</evidence>
<keyword evidence="1" id="KW-0547">Nucleotide-binding</keyword>
<dbReference type="InterPro" id="IPR010225">
    <property type="entry name" value="HrpB"/>
</dbReference>
<dbReference type="RefSeq" id="WP_090673957.1">
    <property type="nucleotide sequence ID" value="NZ_FNIT01000005.1"/>
</dbReference>
<name>A0A1H0IQH1_9HYPH</name>
<evidence type="ECO:0000256" key="1">
    <source>
        <dbReference type="ARBA" id="ARBA00022741"/>
    </source>
</evidence>
<dbReference type="PIRSF" id="PIRSF005496">
    <property type="entry name" value="ATP_hel_hrpB"/>
    <property type="match status" value="1"/>
</dbReference>
<dbReference type="GO" id="GO:0016787">
    <property type="term" value="F:hydrolase activity"/>
    <property type="evidence" value="ECO:0007669"/>
    <property type="project" value="UniProtKB-KW"/>
</dbReference>
<keyword evidence="3 8" id="KW-0347">Helicase</keyword>
<dbReference type="Gene3D" id="1.20.120.1080">
    <property type="match status" value="1"/>
</dbReference>
<dbReference type="GO" id="GO:0005524">
    <property type="term" value="F:ATP binding"/>
    <property type="evidence" value="ECO:0007669"/>
    <property type="project" value="UniProtKB-KW"/>
</dbReference>
<feature type="domain" description="Helicase C-terminal" evidence="7">
    <location>
        <begin position="219"/>
        <end position="384"/>
    </location>
</feature>
<dbReference type="NCBIfam" id="TIGR01970">
    <property type="entry name" value="DEAH_box_HrpB"/>
    <property type="match status" value="1"/>
</dbReference>